<dbReference type="InterPro" id="IPR057199">
    <property type="entry name" value="DUF7877"/>
</dbReference>
<evidence type="ECO:0000313" key="4">
    <source>
        <dbReference type="Proteomes" id="UP000000707"/>
    </source>
</evidence>
<feature type="region of interest" description="Disordered" evidence="1">
    <location>
        <begin position="510"/>
        <end position="532"/>
    </location>
</feature>
<feature type="compositionally biased region" description="Polar residues" evidence="1">
    <location>
        <begin position="510"/>
        <end position="520"/>
    </location>
</feature>
<reference evidence="3 4" key="1">
    <citation type="journal article" date="2011" name="Proc. Natl. Acad. Sci. U.S.A.">
        <title>Comparative genomics of xylose-fermenting fungi for enhanced biofuel production.</title>
        <authorList>
            <person name="Wohlbach D.J."/>
            <person name="Kuo A."/>
            <person name="Sato T.K."/>
            <person name="Potts K.M."/>
            <person name="Salamov A.A."/>
            <person name="LaButti K.M."/>
            <person name="Sun H."/>
            <person name="Clum A."/>
            <person name="Pangilinan J.L."/>
            <person name="Lindquist E.A."/>
            <person name="Lucas S."/>
            <person name="Lapidus A."/>
            <person name="Jin M."/>
            <person name="Gunawan C."/>
            <person name="Balan V."/>
            <person name="Dale B.E."/>
            <person name="Jeffries T.W."/>
            <person name="Zinkel R."/>
            <person name="Barry K.W."/>
            <person name="Grigoriev I.V."/>
            <person name="Gasch A.P."/>
        </authorList>
    </citation>
    <scope>NUCLEOTIDE SEQUENCE [LARGE SCALE GENOMIC DNA]</scope>
    <source>
        <strain evidence="4">ATCC 10573 / BCRC 21748 / CBS 615 / JCM 9827 / NBRC 10315 / NRRL Y-1498 / VKM Y-70</strain>
    </source>
</reference>
<dbReference type="Proteomes" id="UP000000707">
    <property type="component" value="Unassembled WGS sequence"/>
</dbReference>
<evidence type="ECO:0000256" key="1">
    <source>
        <dbReference type="SAM" id="MobiDB-lite"/>
    </source>
</evidence>
<accession>G3AZ35</accession>
<protein>
    <recommendedName>
        <fullName evidence="2">DUF7877 domain-containing protein</fullName>
    </recommendedName>
</protein>
<dbReference type="KEGG" id="cten:18249704"/>
<evidence type="ECO:0000313" key="3">
    <source>
        <dbReference type="EMBL" id="EGV65995.1"/>
    </source>
</evidence>
<sequence>MTAEAKKDLVQLIEDVFSVLERADIETSILSLDFPSNFYEADSTKIIDSLRNFFDESGDSGSTTTILKKNDSKEYTNLYDIYHDIKVASSLKIRNLKIGSKDYKAIDFFYKFSTEILLRESSLLKTALFSYSSENDTPSELEEQVASDFEKIGHSYSVSNGEVATYMSEMPNPSASSLIPSFGYATSSAPPTIKQPLFTSQLGKSELDPRFTLIPEPYNLVKSIPLPKNVGSSSATFETLNAHVSKIPLPTNKPTTVLDNFLYITWYIIKAPEWLTYTGKTLKPTITSNLFKDANKNEFRLANSNNESVKSFAPKFDSKGTGVSEILKNNVWLNQIGYKKIDEIRKEYLKNTGKEIVTDQNKEESDSKSSLKVETKEAVDDDENVYFEDYDESKTIEIEKVLKWDPTEIDVLKSLKKDNKQITGSAKHLQQLISKELLKLNKLRQERFLRSNFNNVLPATLAEKKLYKKITKLISLSINLHKVAPSDLPLEFSKRVPVLMTDYSGTLPSLPASKSRSTRLPNIRGPYKKKPR</sequence>
<evidence type="ECO:0000259" key="2">
    <source>
        <dbReference type="Pfam" id="PF25289"/>
    </source>
</evidence>
<proteinExistence type="predicted"/>
<dbReference type="eggNOG" id="ENOG502QQT5">
    <property type="taxonomic scope" value="Eukaryota"/>
</dbReference>
<dbReference type="Pfam" id="PF25289">
    <property type="entry name" value="DUF7877"/>
    <property type="match status" value="1"/>
</dbReference>
<organism evidence="4">
    <name type="scientific">Candida tenuis (strain ATCC 10573 / BCRC 21748 / CBS 615 / JCM 9827 / NBRC 10315 / NRRL Y-1498 / VKM Y-70)</name>
    <name type="common">Yeast</name>
    <name type="synonym">Yamadazyma tenuis</name>
    <dbReference type="NCBI Taxonomy" id="590646"/>
    <lineage>
        <taxon>Eukaryota</taxon>
        <taxon>Fungi</taxon>
        <taxon>Dikarya</taxon>
        <taxon>Ascomycota</taxon>
        <taxon>Saccharomycotina</taxon>
        <taxon>Pichiomycetes</taxon>
        <taxon>Debaryomycetaceae</taxon>
        <taxon>Yamadazyma</taxon>
    </lineage>
</organism>
<gene>
    <name evidence="3" type="ORF">CANTEDRAFT_133428</name>
</gene>
<dbReference type="RefSeq" id="XP_006684569.1">
    <property type="nucleotide sequence ID" value="XM_006684506.1"/>
</dbReference>
<dbReference type="HOGENOM" id="CLU_043834_0_0_1"/>
<dbReference type="GeneID" id="18249704"/>
<dbReference type="STRING" id="590646.G3AZ35"/>
<name>G3AZ35_CANTC</name>
<dbReference type="OrthoDB" id="5354116at2759"/>
<keyword evidence="4" id="KW-1185">Reference proteome</keyword>
<dbReference type="EMBL" id="GL996512">
    <property type="protein sequence ID" value="EGV65995.1"/>
    <property type="molecule type" value="Genomic_DNA"/>
</dbReference>
<feature type="domain" description="DUF7877" evidence="2">
    <location>
        <begin position="10"/>
        <end position="99"/>
    </location>
</feature>
<dbReference type="AlphaFoldDB" id="G3AZ35"/>